<accession>A0AAN7AWZ2</accession>
<dbReference type="InterPro" id="IPR011047">
    <property type="entry name" value="Quinoprotein_ADH-like_sf"/>
</dbReference>
<dbReference type="Proteomes" id="UP001303160">
    <property type="component" value="Unassembled WGS sequence"/>
</dbReference>
<keyword evidence="6" id="KW-1185">Reference proteome</keyword>
<dbReference type="PANTHER" id="PTHR10039">
    <property type="entry name" value="AMELOGENIN"/>
    <property type="match status" value="1"/>
</dbReference>
<dbReference type="InterPro" id="IPR054471">
    <property type="entry name" value="GPIID_WHD"/>
</dbReference>
<feature type="compositionally biased region" description="Basic residues" evidence="2">
    <location>
        <begin position="1"/>
        <end position="12"/>
    </location>
</feature>
<proteinExistence type="predicted"/>
<dbReference type="SUPFAM" id="SSF50998">
    <property type="entry name" value="Quinoprotein alcohol dehydrogenase-like"/>
    <property type="match status" value="1"/>
</dbReference>
<feature type="domain" description="GPI inositol-deacylase winged helix" evidence="3">
    <location>
        <begin position="678"/>
        <end position="753"/>
    </location>
</feature>
<protein>
    <submittedName>
        <fullName evidence="5">Uncharacterized protein</fullName>
    </submittedName>
</protein>
<dbReference type="Pfam" id="PF24883">
    <property type="entry name" value="NPHP3_N"/>
    <property type="match status" value="1"/>
</dbReference>
<evidence type="ECO:0000313" key="6">
    <source>
        <dbReference type="Proteomes" id="UP001303160"/>
    </source>
</evidence>
<dbReference type="InterPro" id="IPR011044">
    <property type="entry name" value="Quino_amine_DH_bsu"/>
</dbReference>
<dbReference type="EMBL" id="MU863906">
    <property type="protein sequence ID" value="KAK4201517.1"/>
    <property type="molecule type" value="Genomic_DNA"/>
</dbReference>
<sequence>MFKKHFSFRRKPNAPEDEQNETSDVPKAQSDEPPSRLSLFGRAASSTTFGRQLTSSSTAAVAPTSDVSAHDPLGLKVVYRPSEERVADIIFVHGLGGSSIMTWSKNRDMELFWPAKFLPLEPTLDKARILTFGYNSNFRPGAGKNQMSILDFAKELLFDLKYAQDELAPEPGSLRIGEVPLIFVVHSMGGLVVKEAYMQGQNDPNYETIIKAVSSIIFLSTPHRGSNLAEVLNRILQVSFVSNPMRFISELAIGSQTLQKLNEQFRHIAPRLQVASFYETRPTPMLKKVQTMVLEKDSSMLGYPGEISKPLDADHHGVCKFGSREDTHYIAVRNVLVSFLQDFILKAPAHAGTGFIATTRGSTNVSASGSPGSAASAEYLREFLAVTEPQDTDYNSLLERRTPGTCDWILKQGPFISWMGDNHQKPKVLWVHGNPGTGKSILSSYIINHLEQLRMPCHYFFVRFTDQKKRGLSLLLRSLACQLASSSPDYASRLQTLQAAGVELKTAHFRNLWWWLFRETLFQMNLNRPLYLVIDGLDEADSPGALIKLLADLHLTNIPIRILVVSRKTHEISTAFQRLAKQVHLDSMRADGSAHDILSHIKQELFGGDNGTHEEGSHQAEITAKLVEGARGSFLWVFLAIRMINDSGTILSIKEALEQLPAGMEALYDRMASLVSTRSAANNRQLAHAVLEWATCAIRPLSVGELSDALGNDISLDLHHTIEDLCGGFVILDLNGNVSLIHDTARQYLLRESGNHGSLQRPLAIQRNEANNRLMQRCLQALSDMNLREKLGGTQQLPALVLYATGAWFIHLSRGSSTDLDTINAVLNFLQAPHVLVWIQLAALETRLHTLVVASRYLSDIVFKLRNADDDTFAHAQVLDLLEGWATDLTKVVGKFGQRLSEAPDSIHKLIPPFCPEASVLYQQFGRKESRSLQISGYTQDGWDDGLARFSMEHHGIASSILSAGNRIVALTNIKKDGYIFIYDGAVFEEKLRIHHPERVLTIGTNKMGTILVSYGYLSTRVWDLATGNCLKTVKNPPRRPRPHTMTFADDDQTVLVGTEDRCIRSFSVKDESTNWELKSQVEEENAGQGTAVSLPACSAFSADGKMVAYGYRAHPITIWELEPLRLYGTCSLALDGSDMTNQTSAFADVIALAWHPFNEEVFGLTRDGVLFKLNSFEQEIRVKVPHAGGSCLAVSLEGSLVATGDCLGTIKVFLSTDLSLVYQLSSQDGVTNLCFDPDGRRIYDIRGVYGNVWEPNALARLAERSEYPDHNSDAMSDFAGSLAKVSLHAEHNFFRETTVLALSGQLVGPLYCYGTEDGVASLCEVGKGKVGTLEEFPRYISIEQLVWSEDGRYVALLDLSGRLSVKKVSRSDQDWNKWEITHEFDSIIPTHEGHVRQLLFHPDGQRLLTARSTMLLCTHLQTHKVHKSELSDGSDIKWLCHPTSSEYLLGFEAGSIRIFEWETLQPIQTCTVPLSATEHQQTLAEEEGKPKRVLRKVISNPDSPYVLLELSLPPPSPKRDSQYLLFDASTLQPDSHVTNQEIRPIILPTDVSSRIREPLALLSRRRFVFLDINRWICTWRLPRPGASSSRSSADIERFYFLPGDWAMEDEIGLCRIMPDGTLLCPRNGGVVTVQCAKLRT</sequence>
<evidence type="ECO:0000256" key="2">
    <source>
        <dbReference type="SAM" id="MobiDB-lite"/>
    </source>
</evidence>
<dbReference type="SUPFAM" id="SSF52540">
    <property type="entry name" value="P-loop containing nucleoside triphosphate hydrolases"/>
    <property type="match status" value="1"/>
</dbReference>
<evidence type="ECO:0000259" key="3">
    <source>
        <dbReference type="Pfam" id="PF22939"/>
    </source>
</evidence>
<keyword evidence="1" id="KW-0677">Repeat</keyword>
<dbReference type="PANTHER" id="PTHR10039:SF16">
    <property type="entry name" value="GPI INOSITOL-DEACYLASE"/>
    <property type="match status" value="1"/>
</dbReference>
<dbReference type="Gene3D" id="3.40.50.1820">
    <property type="entry name" value="alpha/beta hydrolase"/>
    <property type="match status" value="1"/>
</dbReference>
<reference evidence="5" key="1">
    <citation type="journal article" date="2023" name="Mol. Phylogenet. Evol.">
        <title>Genome-scale phylogeny and comparative genomics of the fungal order Sordariales.</title>
        <authorList>
            <person name="Hensen N."/>
            <person name="Bonometti L."/>
            <person name="Westerberg I."/>
            <person name="Brannstrom I.O."/>
            <person name="Guillou S."/>
            <person name="Cros-Aarteil S."/>
            <person name="Calhoun S."/>
            <person name="Haridas S."/>
            <person name="Kuo A."/>
            <person name="Mondo S."/>
            <person name="Pangilinan J."/>
            <person name="Riley R."/>
            <person name="LaButti K."/>
            <person name="Andreopoulos B."/>
            <person name="Lipzen A."/>
            <person name="Chen C."/>
            <person name="Yan M."/>
            <person name="Daum C."/>
            <person name="Ng V."/>
            <person name="Clum A."/>
            <person name="Steindorff A."/>
            <person name="Ohm R.A."/>
            <person name="Martin F."/>
            <person name="Silar P."/>
            <person name="Natvig D.O."/>
            <person name="Lalanne C."/>
            <person name="Gautier V."/>
            <person name="Ament-Velasquez S.L."/>
            <person name="Kruys A."/>
            <person name="Hutchinson M.I."/>
            <person name="Powell A.J."/>
            <person name="Barry K."/>
            <person name="Miller A.N."/>
            <person name="Grigoriev I.V."/>
            <person name="Debuchy R."/>
            <person name="Gladieux P."/>
            <person name="Hiltunen Thoren M."/>
            <person name="Johannesson H."/>
        </authorList>
    </citation>
    <scope>NUCLEOTIDE SEQUENCE</scope>
    <source>
        <strain evidence="5">CBS 315.58</strain>
    </source>
</reference>
<dbReference type="Pfam" id="PF22939">
    <property type="entry name" value="WHD_GPIID"/>
    <property type="match status" value="1"/>
</dbReference>
<dbReference type="SUPFAM" id="SSF53474">
    <property type="entry name" value="alpha/beta-Hydrolases"/>
    <property type="match status" value="1"/>
</dbReference>
<evidence type="ECO:0000313" key="5">
    <source>
        <dbReference type="EMBL" id="KAK4201517.1"/>
    </source>
</evidence>
<feature type="region of interest" description="Disordered" evidence="2">
    <location>
        <begin position="1"/>
        <end position="36"/>
    </location>
</feature>
<dbReference type="InterPro" id="IPR015943">
    <property type="entry name" value="WD40/YVTN_repeat-like_dom_sf"/>
</dbReference>
<dbReference type="InterPro" id="IPR027417">
    <property type="entry name" value="P-loop_NTPase"/>
</dbReference>
<dbReference type="InterPro" id="IPR029058">
    <property type="entry name" value="AB_hydrolase_fold"/>
</dbReference>
<organism evidence="5 6">
    <name type="scientific">Triangularia verruculosa</name>
    <dbReference type="NCBI Taxonomy" id="2587418"/>
    <lineage>
        <taxon>Eukaryota</taxon>
        <taxon>Fungi</taxon>
        <taxon>Dikarya</taxon>
        <taxon>Ascomycota</taxon>
        <taxon>Pezizomycotina</taxon>
        <taxon>Sordariomycetes</taxon>
        <taxon>Sordariomycetidae</taxon>
        <taxon>Sordariales</taxon>
        <taxon>Podosporaceae</taxon>
        <taxon>Triangularia</taxon>
    </lineage>
</organism>
<dbReference type="Gene3D" id="2.130.10.10">
    <property type="entry name" value="YVTN repeat-like/Quinoprotein amine dehydrogenase"/>
    <property type="match status" value="3"/>
</dbReference>
<feature type="domain" description="Nephrocystin 3-like N-terminal" evidence="4">
    <location>
        <begin position="404"/>
        <end position="567"/>
    </location>
</feature>
<dbReference type="Gene3D" id="3.40.50.300">
    <property type="entry name" value="P-loop containing nucleotide triphosphate hydrolases"/>
    <property type="match status" value="1"/>
</dbReference>
<gene>
    <name evidence="5" type="ORF">QBC40DRAFT_223212</name>
</gene>
<evidence type="ECO:0000256" key="1">
    <source>
        <dbReference type="ARBA" id="ARBA00022737"/>
    </source>
</evidence>
<comment type="caution">
    <text evidence="5">The sequence shown here is derived from an EMBL/GenBank/DDBJ whole genome shotgun (WGS) entry which is preliminary data.</text>
</comment>
<name>A0AAN7AWZ2_9PEZI</name>
<dbReference type="SUPFAM" id="SSF50969">
    <property type="entry name" value="YVTN repeat-like/Quinoprotein amine dehydrogenase"/>
    <property type="match status" value="1"/>
</dbReference>
<reference evidence="5" key="2">
    <citation type="submission" date="2023-05" db="EMBL/GenBank/DDBJ databases">
        <authorList>
            <consortium name="Lawrence Berkeley National Laboratory"/>
            <person name="Steindorff A."/>
            <person name="Hensen N."/>
            <person name="Bonometti L."/>
            <person name="Westerberg I."/>
            <person name="Brannstrom I.O."/>
            <person name="Guillou S."/>
            <person name="Cros-Aarteil S."/>
            <person name="Calhoun S."/>
            <person name="Haridas S."/>
            <person name="Kuo A."/>
            <person name="Mondo S."/>
            <person name="Pangilinan J."/>
            <person name="Riley R."/>
            <person name="Labutti K."/>
            <person name="Andreopoulos B."/>
            <person name="Lipzen A."/>
            <person name="Chen C."/>
            <person name="Yanf M."/>
            <person name="Daum C."/>
            <person name="Ng V."/>
            <person name="Clum A."/>
            <person name="Ohm R."/>
            <person name="Martin F."/>
            <person name="Silar P."/>
            <person name="Natvig D."/>
            <person name="Lalanne C."/>
            <person name="Gautier V."/>
            <person name="Ament-Velasquez S.L."/>
            <person name="Kruys A."/>
            <person name="Hutchinson M.I."/>
            <person name="Powell A.J."/>
            <person name="Barry K."/>
            <person name="Miller A.N."/>
            <person name="Grigoriev I.V."/>
            <person name="Debuchy R."/>
            <person name="Gladieux P."/>
            <person name="Thoren M.H."/>
            <person name="Johannesson H."/>
        </authorList>
    </citation>
    <scope>NUCLEOTIDE SEQUENCE</scope>
    <source>
        <strain evidence="5">CBS 315.58</strain>
    </source>
</reference>
<dbReference type="InterPro" id="IPR056884">
    <property type="entry name" value="NPHP3-like_N"/>
</dbReference>
<evidence type="ECO:0000259" key="4">
    <source>
        <dbReference type="Pfam" id="PF24883"/>
    </source>
</evidence>